<dbReference type="PANTHER" id="PTHR30250">
    <property type="entry name" value="PST FAMILY PREDICTED COLANIC ACID TRANSPORTER"/>
    <property type="match status" value="1"/>
</dbReference>
<dbReference type="eggNOG" id="COG2244">
    <property type="taxonomic scope" value="Bacteria"/>
</dbReference>
<evidence type="ECO:0000256" key="1">
    <source>
        <dbReference type="ARBA" id="ARBA00004651"/>
    </source>
</evidence>
<feature type="transmembrane region" description="Helical" evidence="6">
    <location>
        <begin position="320"/>
        <end position="343"/>
    </location>
</feature>
<dbReference type="OrthoDB" id="9814608at2"/>
<feature type="transmembrane region" description="Helical" evidence="6">
    <location>
        <begin position="470"/>
        <end position="490"/>
    </location>
</feature>
<feature type="transmembrane region" description="Helical" evidence="6">
    <location>
        <begin position="355"/>
        <end position="375"/>
    </location>
</feature>
<feature type="transmembrane region" description="Helical" evidence="6">
    <location>
        <begin position="416"/>
        <end position="435"/>
    </location>
</feature>
<dbReference type="EMBL" id="JMIH01000014">
    <property type="protein sequence ID" value="KEO74628.1"/>
    <property type="molecule type" value="Genomic_DNA"/>
</dbReference>
<dbReference type="STRING" id="1048983.EL17_02840"/>
<reference evidence="7 8" key="1">
    <citation type="submission" date="2014-04" db="EMBL/GenBank/DDBJ databases">
        <title>Characterization and application of a salt tolerant electro-active bacterium.</title>
        <authorList>
            <person name="Yang L."/>
            <person name="Wei S."/>
            <person name="Tay Q.X.M."/>
        </authorList>
    </citation>
    <scope>NUCLEOTIDE SEQUENCE [LARGE SCALE GENOMIC DNA]</scope>
    <source>
        <strain evidence="7 8">LY1</strain>
    </source>
</reference>
<feature type="transmembrane region" description="Helical" evidence="6">
    <location>
        <begin position="238"/>
        <end position="258"/>
    </location>
</feature>
<proteinExistence type="predicted"/>
<keyword evidence="3 6" id="KW-0812">Transmembrane</keyword>
<feature type="transmembrane region" description="Helical" evidence="6">
    <location>
        <begin position="149"/>
        <end position="174"/>
    </location>
</feature>
<sequence>MSQLKRLAGQTAVYGISSILGKSINFLLIPIYTGYLPKEDVGAFTHLYAFIAFFNIIFTYGMETAFFRFSTGKGLDPKKVYNSVQSLILTTSLTLGALIYLSAAPLSVWLEYGGQEHLFRWVAMILTIDALLAIPFAKLRVENQALKFALVKLANILLNVGFNIFFIVLLYHIANGDILTILQPWVATWYRPDWGVDYILLSNVLANALILPVLFYLTGKFSFTLDKSILKPMWHYAVPLLFMGLAGVTNEVFSRGLFEYSLPEDFYPGLSPREAGGIFGANFKLAILMNLIIQAFKYAAEPFFFQQSENKNNPAIFAKVMHWFIIFCSLLMVAVAVNLDIIGRLVLQGEGYGRGLVIVPLLLLGYLFLGIYFNLSIWFKITDQTKYSFYITTIGAVITVVVVITLVPVFGFMGAAMSTILSYMTMSIICYVIGQKHYPIPYQTGKAIIYLSLATAFSYAGFFLGFENVIVNFLFQNSLVVLFALIIYIIEKEELILIFKSLKK</sequence>
<evidence type="ECO:0000313" key="7">
    <source>
        <dbReference type="EMBL" id="KEO74628.1"/>
    </source>
</evidence>
<accession>A0A074L483</accession>
<gene>
    <name evidence="7" type="ORF">EL17_02840</name>
</gene>
<organism evidence="7 8">
    <name type="scientific">Anditalea andensis</name>
    <dbReference type="NCBI Taxonomy" id="1048983"/>
    <lineage>
        <taxon>Bacteria</taxon>
        <taxon>Pseudomonadati</taxon>
        <taxon>Bacteroidota</taxon>
        <taxon>Cytophagia</taxon>
        <taxon>Cytophagales</taxon>
        <taxon>Cytophagaceae</taxon>
        <taxon>Anditalea</taxon>
    </lineage>
</organism>
<comment type="caution">
    <text evidence="7">The sequence shown here is derived from an EMBL/GenBank/DDBJ whole genome shotgun (WGS) entry which is preliminary data.</text>
</comment>
<feature type="transmembrane region" description="Helical" evidence="6">
    <location>
        <begin position="47"/>
        <end position="67"/>
    </location>
</feature>
<dbReference type="PANTHER" id="PTHR30250:SF11">
    <property type="entry name" value="O-ANTIGEN TRANSPORTER-RELATED"/>
    <property type="match status" value="1"/>
</dbReference>
<keyword evidence="8" id="KW-1185">Reference proteome</keyword>
<name>A0A074L483_9BACT</name>
<evidence type="ECO:0000313" key="8">
    <source>
        <dbReference type="Proteomes" id="UP000027821"/>
    </source>
</evidence>
<protein>
    <submittedName>
        <fullName evidence="7">Polysaccharide biosynthesis protein</fullName>
    </submittedName>
</protein>
<feature type="transmembrane region" description="Helical" evidence="6">
    <location>
        <begin position="278"/>
        <end position="299"/>
    </location>
</feature>
<evidence type="ECO:0000256" key="2">
    <source>
        <dbReference type="ARBA" id="ARBA00022475"/>
    </source>
</evidence>
<feature type="transmembrane region" description="Helical" evidence="6">
    <location>
        <begin position="87"/>
        <end position="106"/>
    </location>
</feature>
<keyword evidence="5 6" id="KW-0472">Membrane</keyword>
<feature type="transmembrane region" description="Helical" evidence="6">
    <location>
        <begin position="194"/>
        <end position="217"/>
    </location>
</feature>
<evidence type="ECO:0000256" key="6">
    <source>
        <dbReference type="SAM" id="Phobius"/>
    </source>
</evidence>
<dbReference type="InterPro" id="IPR050833">
    <property type="entry name" value="Poly_Biosynth_Transport"/>
</dbReference>
<keyword evidence="4 6" id="KW-1133">Transmembrane helix</keyword>
<feature type="transmembrane region" description="Helical" evidence="6">
    <location>
        <begin position="447"/>
        <end position="464"/>
    </location>
</feature>
<dbReference type="GO" id="GO:0005886">
    <property type="term" value="C:plasma membrane"/>
    <property type="evidence" value="ECO:0007669"/>
    <property type="project" value="UniProtKB-SubCell"/>
</dbReference>
<evidence type="ECO:0000256" key="4">
    <source>
        <dbReference type="ARBA" id="ARBA00022989"/>
    </source>
</evidence>
<evidence type="ECO:0000256" key="5">
    <source>
        <dbReference type="ARBA" id="ARBA00023136"/>
    </source>
</evidence>
<dbReference type="RefSeq" id="WP_035070593.1">
    <property type="nucleotide sequence ID" value="NZ_JMIH01000014.1"/>
</dbReference>
<feature type="transmembrane region" description="Helical" evidence="6">
    <location>
        <begin position="118"/>
        <end position="137"/>
    </location>
</feature>
<feature type="transmembrane region" description="Helical" evidence="6">
    <location>
        <begin position="12"/>
        <end position="35"/>
    </location>
</feature>
<comment type="subcellular location">
    <subcellularLocation>
        <location evidence="1">Cell membrane</location>
        <topology evidence="1">Multi-pass membrane protein</topology>
    </subcellularLocation>
</comment>
<dbReference type="Proteomes" id="UP000027821">
    <property type="component" value="Unassembled WGS sequence"/>
</dbReference>
<feature type="transmembrane region" description="Helical" evidence="6">
    <location>
        <begin position="387"/>
        <end position="410"/>
    </location>
</feature>
<keyword evidence="2" id="KW-1003">Cell membrane</keyword>
<evidence type="ECO:0000256" key="3">
    <source>
        <dbReference type="ARBA" id="ARBA00022692"/>
    </source>
</evidence>
<dbReference type="AlphaFoldDB" id="A0A074L483"/>